<dbReference type="AlphaFoldDB" id="A0AAU7KIV8"/>
<dbReference type="Pfam" id="PF25917">
    <property type="entry name" value="BSH_RND"/>
    <property type="match status" value="1"/>
</dbReference>
<dbReference type="GO" id="GO:0015562">
    <property type="term" value="F:efflux transmembrane transporter activity"/>
    <property type="evidence" value="ECO:0007669"/>
    <property type="project" value="InterPro"/>
</dbReference>
<dbReference type="NCBIfam" id="TIGR01730">
    <property type="entry name" value="RND_mfp"/>
    <property type="match status" value="1"/>
</dbReference>
<dbReference type="InterPro" id="IPR058624">
    <property type="entry name" value="MdtA-like_HH"/>
</dbReference>
<evidence type="ECO:0000259" key="3">
    <source>
        <dbReference type="Pfam" id="PF25917"/>
    </source>
</evidence>
<dbReference type="EMBL" id="CP098827">
    <property type="protein sequence ID" value="XBO71509.1"/>
    <property type="molecule type" value="Genomic_DNA"/>
</dbReference>
<dbReference type="RefSeq" id="WP_108131137.1">
    <property type="nucleotide sequence ID" value="NZ_CP098827.1"/>
</dbReference>
<protein>
    <submittedName>
        <fullName evidence="4">Efflux RND transporter periplasmic adaptor subunit</fullName>
    </submittedName>
</protein>
<gene>
    <name evidence="4" type="ORF">NFG58_01980</name>
</gene>
<dbReference type="Pfam" id="PF25876">
    <property type="entry name" value="HH_MFP_RND"/>
    <property type="match status" value="1"/>
</dbReference>
<sequence>MTFSTFPPTSRLERLLARFSLLAVVALVAGCESDQPPLSQQQVHPVKLVSLDAGRQGMLMRYPGQVQASERSELSFRVGGELRELAVQPGDEVEAGDLIARLDDRDAKSQLANARSSYNLAEATYERMRISLERGAISRSRFDEARAEFLSAQAQLKQAQDQLSYTELSAPFSGVIASVPVDNYQVVGAQQTIAELQQPGSIDVTFQLPEQQVRRINDERAQAVQDGEDAVVWVTFAENQQQRYPARYKEHDSSVSQGSLSYEVTLTLPEPDDITVLSGMSATVLLDMSALTGDSQDPWRVPVAAVATRESQPDQAVVWRFVPDDESRADGPGRVEAVPVVPGRITTQGMLIEGELEAGDRLVAAGAERMQEGRRVRPWIKEEGL</sequence>
<accession>A0AAU7KIV8</accession>
<comment type="similarity">
    <text evidence="1">Belongs to the membrane fusion protein (MFP) (TC 8.A.1) family.</text>
</comment>
<dbReference type="Gene3D" id="2.40.420.20">
    <property type="match status" value="1"/>
</dbReference>
<dbReference type="GO" id="GO:1990281">
    <property type="term" value="C:efflux pump complex"/>
    <property type="evidence" value="ECO:0007669"/>
    <property type="project" value="TreeGrafter"/>
</dbReference>
<feature type="domain" description="Multidrug resistance protein MdtA-like barrel-sandwich hybrid" evidence="3">
    <location>
        <begin position="73"/>
        <end position="192"/>
    </location>
</feature>
<dbReference type="PANTHER" id="PTHR30469:SF20">
    <property type="entry name" value="EFFLUX RND TRANSPORTER PERIPLASMIC ADAPTOR SUBUNIT"/>
    <property type="match status" value="1"/>
</dbReference>
<name>A0AAU7KIV8_9GAMM</name>
<dbReference type="Gene3D" id="2.40.50.100">
    <property type="match status" value="1"/>
</dbReference>
<dbReference type="Gene3D" id="2.40.30.170">
    <property type="match status" value="1"/>
</dbReference>
<dbReference type="PANTHER" id="PTHR30469">
    <property type="entry name" value="MULTIDRUG RESISTANCE PROTEIN MDTA"/>
    <property type="match status" value="1"/>
</dbReference>
<proteinExistence type="inferred from homology"/>
<dbReference type="InterPro" id="IPR006143">
    <property type="entry name" value="RND_pump_MFP"/>
</dbReference>
<evidence type="ECO:0000259" key="2">
    <source>
        <dbReference type="Pfam" id="PF25876"/>
    </source>
</evidence>
<dbReference type="Gene3D" id="1.10.287.470">
    <property type="entry name" value="Helix hairpin bin"/>
    <property type="match status" value="1"/>
</dbReference>
<dbReference type="SUPFAM" id="SSF111369">
    <property type="entry name" value="HlyD-like secretion proteins"/>
    <property type="match status" value="1"/>
</dbReference>
<reference evidence="4" key="1">
    <citation type="submission" date="2022-06" db="EMBL/GenBank/DDBJ databases">
        <title>A novel DMS-producing enzyme.</title>
        <authorList>
            <person name="Zhang Y."/>
        </authorList>
    </citation>
    <scope>NUCLEOTIDE SEQUENCE</scope>
    <source>
        <strain evidence="4">RT37</strain>
    </source>
</reference>
<dbReference type="InterPro" id="IPR058625">
    <property type="entry name" value="MdtA-like_BSH"/>
</dbReference>
<organism evidence="4">
    <name type="scientific">Halomonas sp. RT37</name>
    <dbReference type="NCBI Taxonomy" id="2950872"/>
    <lineage>
        <taxon>Bacteria</taxon>
        <taxon>Pseudomonadati</taxon>
        <taxon>Pseudomonadota</taxon>
        <taxon>Gammaproteobacteria</taxon>
        <taxon>Oceanospirillales</taxon>
        <taxon>Halomonadaceae</taxon>
        <taxon>Halomonas</taxon>
    </lineage>
</organism>
<feature type="domain" description="Multidrug resistance protein MdtA-like alpha-helical hairpin" evidence="2">
    <location>
        <begin position="105"/>
        <end position="166"/>
    </location>
</feature>
<evidence type="ECO:0000256" key="1">
    <source>
        <dbReference type="ARBA" id="ARBA00009477"/>
    </source>
</evidence>
<evidence type="ECO:0000313" key="4">
    <source>
        <dbReference type="EMBL" id="XBO71509.1"/>
    </source>
</evidence>